<dbReference type="Proteomes" id="UP000625316">
    <property type="component" value="Unassembled WGS sequence"/>
</dbReference>
<protein>
    <submittedName>
        <fullName evidence="1">Uncharacterized protein</fullName>
    </submittedName>
</protein>
<organism evidence="1 2">
    <name type="scientific">Romeriopsis navalis LEGE 11480</name>
    <dbReference type="NCBI Taxonomy" id="2777977"/>
    <lineage>
        <taxon>Bacteria</taxon>
        <taxon>Bacillati</taxon>
        <taxon>Cyanobacteriota</taxon>
        <taxon>Cyanophyceae</taxon>
        <taxon>Leptolyngbyales</taxon>
        <taxon>Leptolyngbyaceae</taxon>
        <taxon>Romeriopsis</taxon>
        <taxon>Romeriopsis navalis</taxon>
    </lineage>
</organism>
<comment type="caution">
    <text evidence="1">The sequence shown here is derived from an EMBL/GenBank/DDBJ whole genome shotgun (WGS) entry which is preliminary data.</text>
</comment>
<proteinExistence type="predicted"/>
<evidence type="ECO:0000313" key="1">
    <source>
        <dbReference type="EMBL" id="MBE9030179.1"/>
    </source>
</evidence>
<dbReference type="AlphaFoldDB" id="A0A928VQB7"/>
<name>A0A928VQB7_9CYAN</name>
<sequence>MSKHEIDGEPIEITWRKREQETIPVQMPKTALASLKEVAENKGMSIGGSLKLYIGRGLRKDLHDLAANHTGPR</sequence>
<keyword evidence="2" id="KW-1185">Reference proteome</keyword>
<reference evidence="1" key="1">
    <citation type="submission" date="2020-10" db="EMBL/GenBank/DDBJ databases">
        <authorList>
            <person name="Castelo-Branco R."/>
            <person name="Eusebio N."/>
            <person name="Adriana R."/>
            <person name="Vieira A."/>
            <person name="Brugerolle De Fraissinette N."/>
            <person name="Rezende De Castro R."/>
            <person name="Schneider M.P."/>
            <person name="Vasconcelos V."/>
            <person name="Leao P.N."/>
        </authorList>
    </citation>
    <scope>NUCLEOTIDE SEQUENCE</scope>
    <source>
        <strain evidence="1">LEGE 11480</strain>
    </source>
</reference>
<dbReference type="RefSeq" id="WP_264325006.1">
    <property type="nucleotide sequence ID" value="NZ_JADEXQ010000030.1"/>
</dbReference>
<accession>A0A928VQB7</accession>
<evidence type="ECO:0000313" key="2">
    <source>
        <dbReference type="Proteomes" id="UP000625316"/>
    </source>
</evidence>
<gene>
    <name evidence="1" type="ORF">IQ266_10605</name>
</gene>
<dbReference type="EMBL" id="JADEXQ010000030">
    <property type="protein sequence ID" value="MBE9030179.1"/>
    <property type="molecule type" value="Genomic_DNA"/>
</dbReference>